<proteinExistence type="predicted"/>
<sequence>MVSDLAGFWLTIVDITEVFNEINDFMEKIPRRHLFAKEIFIQIVSRIRAANEGNENLRKRQVACVLFVMKTTCTRMLFESSIPEYIMLLKYAEVIVPIVYSCPFDIPLIIIAVAATSGLSAHCHTACSNSAPLCGVPLITDLGSSDRMSRRRPTMRPGSTAAVFWNGCAAASHGARIALYQGCDKCSSSAV</sequence>
<evidence type="ECO:0000313" key="1">
    <source>
        <dbReference type="EMBL" id="KAE9060357.1"/>
    </source>
</evidence>
<dbReference type="AlphaFoldDB" id="A0A6A3PH32"/>
<protein>
    <submittedName>
        <fullName evidence="1">Uncharacterized protein</fullName>
    </submittedName>
</protein>
<dbReference type="Proteomes" id="UP000440367">
    <property type="component" value="Unassembled WGS sequence"/>
</dbReference>
<evidence type="ECO:0000313" key="4">
    <source>
        <dbReference type="Proteomes" id="UP000441208"/>
    </source>
</evidence>
<reference evidence="3 4" key="1">
    <citation type="submission" date="2018-08" db="EMBL/GenBank/DDBJ databases">
        <title>Genomic investigation of the strawberry pathogen Phytophthora fragariae indicates pathogenicity is determined by transcriptional variation in three key races.</title>
        <authorList>
            <person name="Adams T.M."/>
            <person name="Armitage A.D."/>
            <person name="Sobczyk M.K."/>
            <person name="Bates H.J."/>
            <person name="Dunwell J.M."/>
            <person name="Nellist C.F."/>
            <person name="Harrison R.J."/>
        </authorList>
    </citation>
    <scope>NUCLEOTIDE SEQUENCE [LARGE SCALE GENOMIC DNA]</scope>
    <source>
        <strain evidence="2 3">BC-1</strain>
        <strain evidence="1 4">NOV-71</strain>
    </source>
</reference>
<dbReference type="EMBL" id="QXGD01005456">
    <property type="protein sequence ID" value="KAE9166122.1"/>
    <property type="molecule type" value="Genomic_DNA"/>
</dbReference>
<evidence type="ECO:0000313" key="3">
    <source>
        <dbReference type="Proteomes" id="UP000440367"/>
    </source>
</evidence>
<accession>A0A6A3PH32</accession>
<dbReference type="Proteomes" id="UP000441208">
    <property type="component" value="Unassembled WGS sequence"/>
</dbReference>
<organism evidence="1 4">
    <name type="scientific">Phytophthora fragariae</name>
    <dbReference type="NCBI Taxonomy" id="53985"/>
    <lineage>
        <taxon>Eukaryota</taxon>
        <taxon>Sar</taxon>
        <taxon>Stramenopiles</taxon>
        <taxon>Oomycota</taxon>
        <taxon>Peronosporomycetes</taxon>
        <taxon>Peronosporales</taxon>
        <taxon>Peronosporaceae</taxon>
        <taxon>Phytophthora</taxon>
    </lineage>
</organism>
<name>A0A6A3PH32_9STRA</name>
<dbReference type="EMBL" id="QXFZ01005666">
    <property type="protein sequence ID" value="KAE9060357.1"/>
    <property type="molecule type" value="Genomic_DNA"/>
</dbReference>
<gene>
    <name evidence="2" type="ORF">PF002_g31196</name>
    <name evidence="1" type="ORF">PF007_g30643</name>
</gene>
<comment type="caution">
    <text evidence="1">The sequence shown here is derived from an EMBL/GenBank/DDBJ whole genome shotgun (WGS) entry which is preliminary data.</text>
</comment>
<evidence type="ECO:0000313" key="2">
    <source>
        <dbReference type="EMBL" id="KAE9166122.1"/>
    </source>
</evidence>